<evidence type="ECO:0000256" key="1">
    <source>
        <dbReference type="SAM" id="MobiDB-lite"/>
    </source>
</evidence>
<evidence type="ECO:0000313" key="3">
    <source>
        <dbReference type="EMBL" id="KAG9326734.1"/>
    </source>
</evidence>
<proteinExistence type="predicted"/>
<protein>
    <recommendedName>
        <fullName evidence="2">Aminoglycoside phosphotransferase domain-containing protein</fullName>
    </recommendedName>
</protein>
<dbReference type="Gene3D" id="3.90.1200.10">
    <property type="match status" value="1"/>
</dbReference>
<feature type="region of interest" description="Disordered" evidence="1">
    <location>
        <begin position="50"/>
        <end position="97"/>
    </location>
</feature>
<dbReference type="EMBL" id="JAIFTL010000014">
    <property type="protein sequence ID" value="KAG9326734.1"/>
    <property type="molecule type" value="Genomic_DNA"/>
</dbReference>
<gene>
    <name evidence="3" type="ORF">KVV02_008624</name>
</gene>
<dbReference type="AlphaFoldDB" id="A0A9P8AA70"/>
<feature type="region of interest" description="Disordered" evidence="1">
    <location>
        <begin position="118"/>
        <end position="147"/>
    </location>
</feature>
<comment type="caution">
    <text evidence="3">The sequence shown here is derived from an EMBL/GenBank/DDBJ whole genome shotgun (WGS) entry which is preliminary data.</text>
</comment>
<evidence type="ECO:0000259" key="2">
    <source>
        <dbReference type="Pfam" id="PF01636"/>
    </source>
</evidence>
<sequence>MTTAMFKTGMNRTILNQDFFQTIVDRALSPRTAWTKSWSEEELDSSASILSNISSGDDDEDEDYDVDFGPNEHSSSSNSNRATLQTSQSADEPCPMNDMTGHFLYRIEYQQLPKTIHTRYPTSTHSPSSPSSSRTLSIATTSRPEAAAHTEEGQLWVVIKSKPIDTALIELTNIMAQLQGGDIAEEYDQVKDLTGFRNSHIREIELAELAWQVGGAMERISAKVYNVLRNDSQQLYALCLEYLNPALGNITHMNSTETALSTWSADDIHLALRDLASFHAQFLGQEKRILEMSFLENPTRPMMKVLRPTYEAMVKTNHKNDPDLFTQFLSQHMLDYLAHSDEYWATLERSPRTLIHGDFNTRNICLRLDQTTGAQQLCAYDWELACCHVPQRDVVELLSFVLPPGSTEWPHYIEYHRLALQVSLESQRKHTGSVRHGRVPSSMEYYEVAKIALMDFASLRVAMYGISNSFKQVDWLPRILSSVEAQLKRMGPLRSRRDKVLHESKL</sequence>
<feature type="compositionally biased region" description="Low complexity" evidence="1">
    <location>
        <begin position="121"/>
        <end position="137"/>
    </location>
</feature>
<feature type="compositionally biased region" description="Acidic residues" evidence="1">
    <location>
        <begin position="56"/>
        <end position="66"/>
    </location>
</feature>
<dbReference type="SUPFAM" id="SSF56112">
    <property type="entry name" value="Protein kinase-like (PK-like)"/>
    <property type="match status" value="1"/>
</dbReference>
<dbReference type="InterPro" id="IPR002575">
    <property type="entry name" value="Aminoglycoside_PTrfase"/>
</dbReference>
<evidence type="ECO:0000313" key="4">
    <source>
        <dbReference type="Proteomes" id="UP000717515"/>
    </source>
</evidence>
<dbReference type="Pfam" id="PF01636">
    <property type="entry name" value="APH"/>
    <property type="match status" value="1"/>
</dbReference>
<feature type="domain" description="Aminoglycoside phosphotransferase" evidence="2">
    <location>
        <begin position="263"/>
        <end position="402"/>
    </location>
</feature>
<dbReference type="InterPro" id="IPR011009">
    <property type="entry name" value="Kinase-like_dom_sf"/>
</dbReference>
<accession>A0A9P8AA70</accession>
<reference evidence="3" key="1">
    <citation type="submission" date="2021-07" db="EMBL/GenBank/DDBJ databases">
        <title>Draft genome of Mortierella alpina, strain LL118, isolated from an aspen leaf litter sample.</title>
        <authorList>
            <person name="Yang S."/>
            <person name="Vinatzer B.A."/>
        </authorList>
    </citation>
    <scope>NUCLEOTIDE SEQUENCE</scope>
    <source>
        <strain evidence="3">LL118</strain>
    </source>
</reference>
<name>A0A9P8AA70_MORAP</name>
<feature type="compositionally biased region" description="Polar residues" evidence="1">
    <location>
        <begin position="72"/>
        <end position="90"/>
    </location>
</feature>
<dbReference type="Proteomes" id="UP000717515">
    <property type="component" value="Unassembled WGS sequence"/>
</dbReference>
<organism evidence="3 4">
    <name type="scientific">Mortierella alpina</name>
    <name type="common">Oleaginous fungus</name>
    <name type="synonym">Mortierella renispora</name>
    <dbReference type="NCBI Taxonomy" id="64518"/>
    <lineage>
        <taxon>Eukaryota</taxon>
        <taxon>Fungi</taxon>
        <taxon>Fungi incertae sedis</taxon>
        <taxon>Mucoromycota</taxon>
        <taxon>Mortierellomycotina</taxon>
        <taxon>Mortierellomycetes</taxon>
        <taxon>Mortierellales</taxon>
        <taxon>Mortierellaceae</taxon>
        <taxon>Mortierella</taxon>
    </lineage>
</organism>